<dbReference type="AlphaFoldDB" id="A0A1A0M8V8"/>
<evidence type="ECO:0000313" key="2">
    <source>
        <dbReference type="Proteomes" id="UP000093962"/>
    </source>
</evidence>
<evidence type="ECO:0008006" key="3">
    <source>
        <dbReference type="Google" id="ProtNLM"/>
    </source>
</evidence>
<name>A0A1A0M8V8_MYCMU</name>
<dbReference type="OrthoDB" id="4499227at2"/>
<dbReference type="EMBL" id="LZSF01000229">
    <property type="protein sequence ID" value="OBA81919.1"/>
    <property type="molecule type" value="Genomic_DNA"/>
</dbReference>
<comment type="caution">
    <text evidence="1">The sequence shown here is derived from an EMBL/GenBank/DDBJ whole genome shotgun (WGS) entry which is preliminary data.</text>
</comment>
<reference evidence="1 2" key="1">
    <citation type="submission" date="2016-06" db="EMBL/GenBank/DDBJ databases">
        <authorList>
            <person name="Kjaerup R.B."/>
            <person name="Dalgaard T.S."/>
            <person name="Juul-Madsen H.R."/>
        </authorList>
    </citation>
    <scope>NUCLEOTIDE SEQUENCE [LARGE SCALE GENOMIC DNA]</scope>
    <source>
        <strain evidence="1 2">1199456.5</strain>
    </source>
</reference>
<protein>
    <recommendedName>
        <fullName evidence="3">Caspase family protein</fullName>
    </recommendedName>
</protein>
<gene>
    <name evidence="1" type="ORF">A5642_28130</name>
</gene>
<dbReference type="RefSeq" id="WP_064860251.1">
    <property type="nucleotide sequence ID" value="NZ_LZSF01000229.1"/>
</dbReference>
<evidence type="ECO:0000313" key="1">
    <source>
        <dbReference type="EMBL" id="OBA81919.1"/>
    </source>
</evidence>
<proteinExistence type="predicted"/>
<organism evidence="1 2">
    <name type="scientific">Mycolicibacterium mucogenicum</name>
    <name type="common">Mycobacterium mucogenicum</name>
    <dbReference type="NCBI Taxonomy" id="56689"/>
    <lineage>
        <taxon>Bacteria</taxon>
        <taxon>Bacillati</taxon>
        <taxon>Actinomycetota</taxon>
        <taxon>Actinomycetes</taxon>
        <taxon>Mycobacteriales</taxon>
        <taxon>Mycobacteriaceae</taxon>
        <taxon>Mycolicibacterium</taxon>
    </lineage>
</organism>
<accession>A0A1A0M8V8</accession>
<dbReference type="Proteomes" id="UP000093962">
    <property type="component" value="Unassembled WGS sequence"/>
</dbReference>
<sequence length="354" mass="38553">MGLNTVLITEYDNYDDIAFTEGADYAAAVAKIFASFGIERDPGAAPVQGRVGATDLNTAMNAWKYSPAGAVVYWLGHGAGYGAPQSPGRLLHSESIREKTHNGVIPGTLADALVDLGMNTKLVVLIIEACRIDAFVRAVKECLREAPQYKCPTLILCSSETVTVPGRVLSVLEEVIEDVCGADAEISLARIACEFELRRSSMKVANEPLDLDKAALTRTTQLPTGQTLDVHRLLRDVVDRLPPDERLHFVAKAQSAGSGELTWNFEGRDEERRAVRTWLDTEDEPICIVRGKGGQGKSAFLGDIVTRSRPELCEALVRAGLMTEVDSWTDLASPNTVILWFPRDRGGFLMPLPA</sequence>